<dbReference type="Proteomes" id="UP001189429">
    <property type="component" value="Unassembled WGS sequence"/>
</dbReference>
<feature type="compositionally biased region" description="Low complexity" evidence="2">
    <location>
        <begin position="831"/>
        <end position="856"/>
    </location>
</feature>
<feature type="region of interest" description="Disordered" evidence="2">
    <location>
        <begin position="1038"/>
        <end position="1120"/>
    </location>
</feature>
<protein>
    <submittedName>
        <fullName evidence="4">Uncharacterized protein</fullName>
    </submittedName>
</protein>
<evidence type="ECO:0000313" key="4">
    <source>
        <dbReference type="EMBL" id="CAK0803745.1"/>
    </source>
</evidence>
<feature type="compositionally biased region" description="Low complexity" evidence="2">
    <location>
        <begin position="484"/>
        <end position="529"/>
    </location>
</feature>
<keyword evidence="3" id="KW-0732">Signal</keyword>
<feature type="region of interest" description="Disordered" evidence="2">
    <location>
        <begin position="26"/>
        <end position="58"/>
    </location>
</feature>
<feature type="region of interest" description="Disordered" evidence="2">
    <location>
        <begin position="446"/>
        <end position="529"/>
    </location>
</feature>
<feature type="chain" id="PRO_5045430793" evidence="3">
    <location>
        <begin position="22"/>
        <end position="1530"/>
    </location>
</feature>
<feature type="region of interest" description="Disordered" evidence="2">
    <location>
        <begin position="587"/>
        <end position="700"/>
    </location>
</feature>
<feature type="compositionally biased region" description="Basic and acidic residues" evidence="2">
    <location>
        <begin position="1052"/>
        <end position="1068"/>
    </location>
</feature>
<evidence type="ECO:0000256" key="1">
    <source>
        <dbReference type="SAM" id="Coils"/>
    </source>
</evidence>
<feature type="coiled-coil region" evidence="1">
    <location>
        <begin position="353"/>
        <end position="387"/>
    </location>
</feature>
<feature type="compositionally biased region" description="Basic and acidic residues" evidence="2">
    <location>
        <begin position="648"/>
        <end position="662"/>
    </location>
</feature>
<feature type="region of interest" description="Disordered" evidence="2">
    <location>
        <begin position="1497"/>
        <end position="1530"/>
    </location>
</feature>
<feature type="region of interest" description="Disordered" evidence="2">
    <location>
        <begin position="870"/>
        <end position="934"/>
    </location>
</feature>
<feature type="compositionally biased region" description="Basic and acidic residues" evidence="2">
    <location>
        <begin position="593"/>
        <end position="604"/>
    </location>
</feature>
<feature type="compositionally biased region" description="Basic and acidic residues" evidence="2">
    <location>
        <begin position="1516"/>
        <end position="1530"/>
    </location>
</feature>
<organism evidence="4 5">
    <name type="scientific">Prorocentrum cordatum</name>
    <dbReference type="NCBI Taxonomy" id="2364126"/>
    <lineage>
        <taxon>Eukaryota</taxon>
        <taxon>Sar</taxon>
        <taxon>Alveolata</taxon>
        <taxon>Dinophyceae</taxon>
        <taxon>Prorocentrales</taxon>
        <taxon>Prorocentraceae</taxon>
        <taxon>Prorocentrum</taxon>
    </lineage>
</organism>
<feature type="region of interest" description="Disordered" evidence="2">
    <location>
        <begin position="1249"/>
        <end position="1269"/>
    </location>
</feature>
<feature type="region of interest" description="Disordered" evidence="2">
    <location>
        <begin position="756"/>
        <end position="856"/>
    </location>
</feature>
<keyword evidence="1" id="KW-0175">Coiled coil</keyword>
<evidence type="ECO:0000313" key="5">
    <source>
        <dbReference type="Proteomes" id="UP001189429"/>
    </source>
</evidence>
<evidence type="ECO:0000256" key="2">
    <source>
        <dbReference type="SAM" id="MobiDB-lite"/>
    </source>
</evidence>
<feature type="compositionally biased region" description="Low complexity" evidence="2">
    <location>
        <begin position="1099"/>
        <end position="1112"/>
    </location>
</feature>
<keyword evidence="5" id="KW-1185">Reference proteome</keyword>
<feature type="compositionally biased region" description="Low complexity" evidence="2">
    <location>
        <begin position="902"/>
        <end position="920"/>
    </location>
</feature>
<evidence type="ECO:0000256" key="3">
    <source>
        <dbReference type="SAM" id="SignalP"/>
    </source>
</evidence>
<feature type="signal peptide" evidence="3">
    <location>
        <begin position="1"/>
        <end position="21"/>
    </location>
</feature>
<feature type="compositionally biased region" description="Low complexity" evidence="2">
    <location>
        <begin position="663"/>
        <end position="682"/>
    </location>
</feature>
<dbReference type="EMBL" id="CAUYUJ010003080">
    <property type="protein sequence ID" value="CAK0803745.1"/>
    <property type="molecule type" value="Genomic_DNA"/>
</dbReference>
<accession>A0ABN9QJY1</accession>
<feature type="compositionally biased region" description="Low complexity" evidence="2">
    <location>
        <begin position="606"/>
        <end position="617"/>
    </location>
</feature>
<proteinExistence type="predicted"/>
<comment type="caution">
    <text evidence="4">The sequence shown here is derived from an EMBL/GenBank/DDBJ whole genome shotgun (WGS) entry which is preliminary data.</text>
</comment>
<name>A0ABN9QJY1_9DINO</name>
<feature type="region of interest" description="Disordered" evidence="2">
    <location>
        <begin position="1388"/>
        <end position="1413"/>
    </location>
</feature>
<sequence length="1530" mass="154194">MAPKKGWATLVIVLLLRPTLGALTERTGSKRRKEDDGGEQPGLDLVQAAGGAAGPEDSQIGQLTESIRTLFSLGASASPPTPPPSLAAAPKPGAAVSAAAVGARVGRTWLRAPAPVQASADPTLATASAAAAASSRAASTSSEVWDRNATEARSHSWFSAPPTNAVAATNVSSPPARAAAQQAAPTVASAAGGAVDARPNGTSGPRAAAKAVGAASNATANVTVNATASSAANATASVTVNATASFAANATRKNSSELPEKEVEELPMAKLLLGDDGDGPKSATTTSIPNATPVVSGASTANSSAPIILNTTAANATVVPAVGASAEAAKSTAKADANASRAFSREAAVAKQAQAAAKAAKLAEAKATRLEAEVAALRSKLAKDEQTLSKTRSVTPATAAAPVVIVVPDAATAARVASANVGVVGNESGARFVVSVDGGQTVEAPAAGTALGSRPAPVKGGPPGGSAEKQTAHGAAEASRKRPAPLTASTSKSSSAPTRRLVARSEPAAAEKAAPLASTGSKPAAAAGAKSVARSDPAAAEKGVPLASTGKPAAAAWAKPVASTEPAIAEKAAPLVSTGKPAAVAGAKLQASRAEHGPASDAKHGPAASSASSEPSAGRQTAAHQPANKTLAARPPPPAGHLAARPAAEGKHAPAYAEERGGMKASATSAASASQPGAAGAGPRKGNAVEQRVSAATATGAHANVDGRLVASRDLESAQKAGSETNAVPLAASKGMQGAVVSRTWASGTAAHLNVDGGHHSMAGTAPAKVRTTETKKSSAAASRPVTNRPAVSLSPKDGHRPRTDVTSARAESTKGEVAKTAATRSRTESSEPAESPAEVQALARAGHGAAASASPRAIVKVDTPPAASVAAHASAEAGPRPTADAAGRAPSKTDRRPAASTAAHTPGKAATAGPPARRGQWAEPGSHLADNATGFSQGARRLLPAVKQAGHVVEAVSQSNTALAQGLTHVVHPRWARASQRDAPTSLLPRAARQAITGKVWSEREGSAARARLKLPRQHEAPASAVTVPELAASHRVAGHAAAAGTPAAVEPKKLTPQKEEDEKKEVQTAAPPPPSQLPALGHEALGVRAKPKPAAPLPKSAAAAAEAPAQRQREHQAARIPAIAGAAPAAAAGAAAVTAGREVHVHLESAAAPSRRRPRTRRAYAARLRSPPAGAAGGAERGVGHRPARLPLAVLSDMGHTAPSGGLAALGAPPLPHARLLPPPAEEPMPLEGDQVSFPALPASFEEDSAGADAHPPSNSSSLPPALAAPAAAAPAAAAQAATAAATAPAQDIGAAGWFRSMLTWFWHAPEAPPKALSAQRPTARAELLRLEKKSGEDKMRWHTNFEAMDDRQRDIPIADAFGRFEQEDEDEVENLRREDIAARTEAEHAPLGSARAGRPPPRAAGTHASSFWKTMETEDSEMGKALDQDRDLSKYEQLVNLQDQQAEDAALELERPRARLRNLQPEAPAERAGRLLEIVDTPLHDAFGSMEAEDSVVEERVHSSPDLQMMQVKEMRTAPRAEDKARL</sequence>
<gene>
    <name evidence="4" type="ORF">PCOR1329_LOCUS10806</name>
</gene>
<feature type="compositionally biased region" description="Low complexity" evidence="2">
    <location>
        <begin position="1038"/>
        <end position="1051"/>
    </location>
</feature>
<reference evidence="4" key="1">
    <citation type="submission" date="2023-10" db="EMBL/GenBank/DDBJ databases">
        <authorList>
            <person name="Chen Y."/>
            <person name="Shah S."/>
            <person name="Dougan E. K."/>
            <person name="Thang M."/>
            <person name="Chan C."/>
        </authorList>
    </citation>
    <scope>NUCLEOTIDE SEQUENCE [LARGE SCALE GENOMIC DNA]</scope>
</reference>